<gene>
    <name evidence="1" type="ORF">EV209_2037</name>
</gene>
<evidence type="ECO:0000313" key="2">
    <source>
        <dbReference type="Proteomes" id="UP000292927"/>
    </source>
</evidence>
<dbReference type="RefSeq" id="WP_130435307.1">
    <property type="nucleotide sequence ID" value="NZ_SGXF01000003.1"/>
</dbReference>
<comment type="caution">
    <text evidence="1">The sequence shown here is derived from an EMBL/GenBank/DDBJ whole genome shotgun (WGS) entry which is preliminary data.</text>
</comment>
<accession>A0A4Q7PJ85</accession>
<organism evidence="1 2">
    <name type="scientific">Cuneatibacter caecimuris</name>
    <dbReference type="NCBI Taxonomy" id="1796618"/>
    <lineage>
        <taxon>Bacteria</taxon>
        <taxon>Bacillati</taxon>
        <taxon>Bacillota</taxon>
        <taxon>Clostridia</taxon>
        <taxon>Lachnospirales</taxon>
        <taxon>Lachnospiraceae</taxon>
        <taxon>Cuneatibacter</taxon>
    </lineage>
</organism>
<dbReference type="Proteomes" id="UP000292927">
    <property type="component" value="Unassembled WGS sequence"/>
</dbReference>
<dbReference type="EMBL" id="SGXF01000003">
    <property type="protein sequence ID" value="RZT00712.1"/>
    <property type="molecule type" value="Genomic_DNA"/>
</dbReference>
<keyword evidence="2" id="KW-1185">Reference proteome</keyword>
<proteinExistence type="predicted"/>
<name>A0A4Q7PJ85_9FIRM</name>
<reference evidence="1 2" key="1">
    <citation type="submission" date="2019-02" db="EMBL/GenBank/DDBJ databases">
        <title>Genomic Encyclopedia of Type Strains, Phase IV (KMG-IV): sequencing the most valuable type-strain genomes for metagenomic binning, comparative biology and taxonomic classification.</title>
        <authorList>
            <person name="Goeker M."/>
        </authorList>
    </citation>
    <scope>NUCLEOTIDE SEQUENCE [LARGE SCALE GENOMIC DNA]</scope>
    <source>
        <strain evidence="1 2">DSM 29486</strain>
    </source>
</reference>
<protein>
    <submittedName>
        <fullName evidence="1">DHHW motif protein</fullName>
    </submittedName>
</protein>
<sequence length="315" mass="36187">MRKFVKSRKMAALLIAAAVLAAILCLAVFLPGALRKAKESGEIYVSGDCASKLDYPLKEKSLERAALRFRYLYDNYLAGKGLSIYFSVIPDKNYFLAEESGYSAMDYDQLREDLKNRLDYMQYVEIFDCLELEDYYRTDSHWRQERIGKVARRLGEALGVSQYLAADYEERSAGLFTGSYMREGTLEMEPDELRYLVSPELENCTVYHYLDGRTTPVYDWEKLRDKDAYGFFLSGTDPILTIENPEAGTDRELVIFRDSFCSSLAPLLVGGYRKITLVDIRYVRSDNLGTYLTFQDQDVLFLYSTLVLNNSAILR</sequence>
<evidence type="ECO:0000313" key="1">
    <source>
        <dbReference type="EMBL" id="RZT00712.1"/>
    </source>
</evidence>
<dbReference type="AlphaFoldDB" id="A0A4Q7PJ85"/>
<dbReference type="OrthoDB" id="175771at2"/>